<dbReference type="EMBL" id="FNNO01000001">
    <property type="protein sequence ID" value="SDW18324.1"/>
    <property type="molecule type" value="Genomic_DNA"/>
</dbReference>
<feature type="transmembrane region" description="Helical" evidence="6">
    <location>
        <begin position="194"/>
        <end position="214"/>
    </location>
</feature>
<dbReference type="InterPro" id="IPR045062">
    <property type="entry name" value="Cyt_c_biogenesis_CcsA/CcmC"/>
</dbReference>
<keyword evidence="9" id="KW-1185">Reference proteome</keyword>
<dbReference type="InterPro" id="IPR002541">
    <property type="entry name" value="Cyt_c_assembly"/>
</dbReference>
<dbReference type="Pfam" id="PF01578">
    <property type="entry name" value="Cytochrom_C_asm"/>
    <property type="match status" value="1"/>
</dbReference>
<keyword evidence="2 6" id="KW-0812">Transmembrane</keyword>
<evidence type="ECO:0000256" key="3">
    <source>
        <dbReference type="ARBA" id="ARBA00022748"/>
    </source>
</evidence>
<feature type="transmembrane region" description="Helical" evidence="6">
    <location>
        <begin position="46"/>
        <end position="64"/>
    </location>
</feature>
<dbReference type="GO" id="GO:0020037">
    <property type="term" value="F:heme binding"/>
    <property type="evidence" value="ECO:0007669"/>
    <property type="project" value="InterPro"/>
</dbReference>
<dbReference type="AlphaFoldDB" id="A0A8X8I925"/>
<proteinExistence type="predicted"/>
<evidence type="ECO:0000256" key="6">
    <source>
        <dbReference type="SAM" id="Phobius"/>
    </source>
</evidence>
<evidence type="ECO:0000259" key="7">
    <source>
        <dbReference type="Pfam" id="PF01578"/>
    </source>
</evidence>
<evidence type="ECO:0000256" key="2">
    <source>
        <dbReference type="ARBA" id="ARBA00022692"/>
    </source>
</evidence>
<gene>
    <name evidence="8" type="ORF">SAMN05444410_101446</name>
</gene>
<organism evidence="8 9">
    <name type="scientific">Hydrobacter penzbergensis</name>
    <dbReference type="NCBI Taxonomy" id="1235997"/>
    <lineage>
        <taxon>Bacteria</taxon>
        <taxon>Pseudomonadati</taxon>
        <taxon>Bacteroidota</taxon>
        <taxon>Chitinophagia</taxon>
        <taxon>Chitinophagales</taxon>
        <taxon>Chitinophagaceae</taxon>
        <taxon>Hydrobacter</taxon>
    </lineage>
</organism>
<feature type="transmembrane region" description="Helical" evidence="6">
    <location>
        <begin position="85"/>
        <end position="104"/>
    </location>
</feature>
<keyword evidence="3" id="KW-0201">Cytochrome c-type biogenesis</keyword>
<feature type="transmembrane region" description="Helical" evidence="6">
    <location>
        <begin position="116"/>
        <end position="134"/>
    </location>
</feature>
<dbReference type="RefSeq" id="WP_257574650.1">
    <property type="nucleotide sequence ID" value="NZ_FNNO01000001.1"/>
</dbReference>
<dbReference type="PANTHER" id="PTHR30071">
    <property type="entry name" value="HEME EXPORTER PROTEIN C"/>
    <property type="match status" value="1"/>
</dbReference>
<dbReference type="GO" id="GO:0005886">
    <property type="term" value="C:plasma membrane"/>
    <property type="evidence" value="ECO:0007669"/>
    <property type="project" value="TreeGrafter"/>
</dbReference>
<keyword evidence="5 6" id="KW-0472">Membrane</keyword>
<dbReference type="PANTHER" id="PTHR30071:SF1">
    <property type="entry name" value="CYTOCHROME B_B6 PROTEIN-RELATED"/>
    <property type="match status" value="1"/>
</dbReference>
<name>A0A8X8I925_9BACT</name>
<reference evidence="8 9" key="1">
    <citation type="submission" date="2016-10" db="EMBL/GenBank/DDBJ databases">
        <authorList>
            <person name="Varghese N."/>
            <person name="Submissions S."/>
        </authorList>
    </citation>
    <scope>NUCLEOTIDE SEQUENCE [LARGE SCALE GENOMIC DNA]</scope>
    <source>
        <strain evidence="8 9">DSM 25353</strain>
    </source>
</reference>
<feature type="transmembrane region" description="Helical" evidence="6">
    <location>
        <begin position="146"/>
        <end position="163"/>
    </location>
</feature>
<feature type="domain" description="Cytochrome c assembly protein" evidence="7">
    <location>
        <begin position="11"/>
        <end position="155"/>
    </location>
</feature>
<dbReference type="GO" id="GO:0017004">
    <property type="term" value="P:cytochrome complex assembly"/>
    <property type="evidence" value="ECO:0007669"/>
    <property type="project" value="UniProtKB-KW"/>
</dbReference>
<evidence type="ECO:0000256" key="5">
    <source>
        <dbReference type="ARBA" id="ARBA00023136"/>
    </source>
</evidence>
<dbReference type="Proteomes" id="UP000198711">
    <property type="component" value="Unassembled WGS sequence"/>
</dbReference>
<comment type="caution">
    <text evidence="8">The sequence shown here is derived from an EMBL/GenBank/DDBJ whole genome shotgun (WGS) entry which is preliminary data.</text>
</comment>
<sequence>MIRKSWWKILAFVLLIYTCSVGFLVKVPSPPGVPLHQTIRNLFFHVPMWIAMMVCFTVSVVYAIKYLNKADVKADIYSTEFARTGAFFGVLGLLTGMIWANYQWGKPWSSDPKQNGAAIGVLIYFAYFVVRGSLHDEEKRARIGSVYNIFAFFMLFPTIWILPRLTESLHPGGQGSEGNPGLNPKDSSPAMRSVMYPAFIGWTLLGVWITTLRIRVQLIQQKRLAHE</sequence>
<keyword evidence="4 6" id="KW-1133">Transmembrane helix</keyword>
<evidence type="ECO:0000313" key="8">
    <source>
        <dbReference type="EMBL" id="SDW18324.1"/>
    </source>
</evidence>
<comment type="subcellular location">
    <subcellularLocation>
        <location evidence="1">Membrane</location>
        <topology evidence="1">Multi-pass membrane protein</topology>
    </subcellularLocation>
</comment>
<evidence type="ECO:0000256" key="4">
    <source>
        <dbReference type="ARBA" id="ARBA00022989"/>
    </source>
</evidence>
<evidence type="ECO:0000313" key="9">
    <source>
        <dbReference type="Proteomes" id="UP000198711"/>
    </source>
</evidence>
<accession>A0A8X8I925</accession>
<protein>
    <submittedName>
        <fullName evidence="8">Heme exporter protein C</fullName>
    </submittedName>
</protein>
<evidence type="ECO:0000256" key="1">
    <source>
        <dbReference type="ARBA" id="ARBA00004141"/>
    </source>
</evidence>